<accession>A0ABQ4Z8C2</accession>
<keyword evidence="4" id="KW-1185">Reference proteome</keyword>
<feature type="region of interest" description="Disordered" evidence="1">
    <location>
        <begin position="26"/>
        <end position="59"/>
    </location>
</feature>
<dbReference type="Proteomes" id="UP001151760">
    <property type="component" value="Unassembled WGS sequence"/>
</dbReference>
<comment type="caution">
    <text evidence="3">The sequence shown here is derived from an EMBL/GenBank/DDBJ whole genome shotgun (WGS) entry which is preliminary data.</text>
</comment>
<reference evidence="3" key="1">
    <citation type="journal article" date="2022" name="Int. J. Mol. Sci.">
        <title>Draft Genome of Tanacetum Coccineum: Genomic Comparison of Closely Related Tanacetum-Family Plants.</title>
        <authorList>
            <person name="Yamashiro T."/>
            <person name="Shiraishi A."/>
            <person name="Nakayama K."/>
            <person name="Satake H."/>
        </authorList>
    </citation>
    <scope>NUCLEOTIDE SEQUENCE</scope>
</reference>
<organism evidence="3 4">
    <name type="scientific">Tanacetum coccineum</name>
    <dbReference type="NCBI Taxonomy" id="301880"/>
    <lineage>
        <taxon>Eukaryota</taxon>
        <taxon>Viridiplantae</taxon>
        <taxon>Streptophyta</taxon>
        <taxon>Embryophyta</taxon>
        <taxon>Tracheophyta</taxon>
        <taxon>Spermatophyta</taxon>
        <taxon>Magnoliopsida</taxon>
        <taxon>eudicotyledons</taxon>
        <taxon>Gunneridae</taxon>
        <taxon>Pentapetalae</taxon>
        <taxon>asterids</taxon>
        <taxon>campanulids</taxon>
        <taxon>Asterales</taxon>
        <taxon>Asteraceae</taxon>
        <taxon>Asteroideae</taxon>
        <taxon>Anthemideae</taxon>
        <taxon>Anthemidinae</taxon>
        <taxon>Tanacetum</taxon>
    </lineage>
</organism>
<evidence type="ECO:0000256" key="1">
    <source>
        <dbReference type="SAM" id="MobiDB-lite"/>
    </source>
</evidence>
<dbReference type="EMBL" id="BQNB010011096">
    <property type="protein sequence ID" value="GJS86060.1"/>
    <property type="molecule type" value="Genomic_DNA"/>
</dbReference>
<evidence type="ECO:0000313" key="4">
    <source>
        <dbReference type="Proteomes" id="UP001151760"/>
    </source>
</evidence>
<reference evidence="3" key="2">
    <citation type="submission" date="2022-01" db="EMBL/GenBank/DDBJ databases">
        <authorList>
            <person name="Yamashiro T."/>
            <person name="Shiraishi A."/>
            <person name="Satake H."/>
            <person name="Nakayama K."/>
        </authorList>
    </citation>
    <scope>NUCLEOTIDE SEQUENCE</scope>
</reference>
<name>A0ABQ4Z8C2_9ASTR</name>
<feature type="compositionally biased region" description="Polar residues" evidence="1">
    <location>
        <begin position="32"/>
        <end position="43"/>
    </location>
</feature>
<proteinExistence type="predicted"/>
<sequence length="422" mass="49123">MHKKRRVARLQQQNESLSVAGHNLFDEGPSFFPNQKPKSNPSAKSLREHSSPNASSFLNPIILPEEPTNKVLDAQDILLIQDTCSFQGLCTKNPIHHIKYFLSIVDHIQADGATRDASRLRFFHFTLKGKAKEWLDKMPPGTITSWEQIVSKFLGKFFPPERTARIRDKILRFCQSDNESLKDAWKCFQDLLHQAPHHGIKKWLLVQLFYDNMIPKDKEKLNQFTQFRFSSLNEDEGWDRIEELIQYQDDSWDEPFVSEPTSNDRLNRAHQQLSFLTSSTPRKTLKSPFLIYDICGGAHEADECDQVESREQACLSGGDIYDDPSLLKFYQNNDIPPWGNLIRKREEEEEGPDWVVRSKFEDEIANFMMEKKYHLKGLGEMLHQQRNDMHEKFSQILSTLDDETTNKEPTIAITTRSRNHSR</sequence>
<dbReference type="PANTHER" id="PTHR33223:SF11">
    <property type="entry name" value="ELEMENT PROTEIN, PUTATIVE-RELATED"/>
    <property type="match status" value="1"/>
</dbReference>
<feature type="domain" description="Retrotransposon gag" evidence="2">
    <location>
        <begin position="121"/>
        <end position="211"/>
    </location>
</feature>
<dbReference type="InterPro" id="IPR005162">
    <property type="entry name" value="Retrotrans_gag_dom"/>
</dbReference>
<dbReference type="PANTHER" id="PTHR33223">
    <property type="entry name" value="CCHC-TYPE DOMAIN-CONTAINING PROTEIN"/>
    <property type="match status" value="1"/>
</dbReference>
<evidence type="ECO:0000313" key="3">
    <source>
        <dbReference type="EMBL" id="GJS86060.1"/>
    </source>
</evidence>
<evidence type="ECO:0000259" key="2">
    <source>
        <dbReference type="Pfam" id="PF03732"/>
    </source>
</evidence>
<dbReference type="Pfam" id="PF03732">
    <property type="entry name" value="Retrotrans_gag"/>
    <property type="match status" value="1"/>
</dbReference>
<gene>
    <name evidence="3" type="ORF">Tco_0752601</name>
</gene>
<protein>
    <submittedName>
        <fullName evidence="3">Zinc finger, CCHC-type containing protein</fullName>
    </submittedName>
</protein>